<sequence>MRSYMIQDIRPQDMDTFTAHLKETGYKSPMDGIFWIPLPESLQGKAQQEHNSQCGPYYLALEVGQDWLRLELLVRSEQRLRCDCIMYADPGQREAMIEFLDDLIKNRDIAV</sequence>
<keyword evidence="2" id="KW-1185">Reference proteome</keyword>
<proteinExistence type="predicted"/>
<reference evidence="1" key="1">
    <citation type="submission" date="2010-05" db="EMBL/GenBank/DDBJ databases">
        <title>The draft genome of Desulfonatronospira thiodismutans ASO3-1.</title>
        <authorList>
            <consortium name="US DOE Joint Genome Institute (JGI-PGF)"/>
            <person name="Lucas S."/>
            <person name="Copeland A."/>
            <person name="Lapidus A."/>
            <person name="Cheng J.-F."/>
            <person name="Bruce D."/>
            <person name="Goodwin L."/>
            <person name="Pitluck S."/>
            <person name="Chertkov O."/>
            <person name="Brettin T."/>
            <person name="Detter J.C."/>
            <person name="Han C."/>
            <person name="Land M.L."/>
            <person name="Hauser L."/>
            <person name="Kyrpides N."/>
            <person name="Mikhailova N."/>
            <person name="Muyzer G."/>
            <person name="Woyke T."/>
        </authorList>
    </citation>
    <scope>NUCLEOTIDE SEQUENCE [LARGE SCALE GENOMIC DNA]</scope>
    <source>
        <strain evidence="1">ASO3-1</strain>
    </source>
</reference>
<comment type="caution">
    <text evidence="1">The sequence shown here is derived from an EMBL/GenBank/DDBJ whole genome shotgun (WGS) entry which is preliminary data.</text>
</comment>
<protein>
    <submittedName>
        <fullName evidence="1">Uncharacterized protein</fullName>
    </submittedName>
</protein>
<gene>
    <name evidence="1" type="ORF">Dthio_PD3669</name>
</gene>
<accession>D6SK09</accession>
<name>D6SK09_9BACT</name>
<organism evidence="1 2">
    <name type="scientific">Desulfonatronospira thiodismutans ASO3-1</name>
    <dbReference type="NCBI Taxonomy" id="555779"/>
    <lineage>
        <taxon>Bacteria</taxon>
        <taxon>Pseudomonadati</taxon>
        <taxon>Thermodesulfobacteriota</taxon>
        <taxon>Desulfovibrionia</taxon>
        <taxon>Desulfovibrionales</taxon>
        <taxon>Desulfonatronovibrionaceae</taxon>
        <taxon>Desulfonatronospira</taxon>
    </lineage>
</organism>
<dbReference type="AlphaFoldDB" id="D6SK09"/>
<evidence type="ECO:0000313" key="1">
    <source>
        <dbReference type="EMBL" id="EFI36212.1"/>
    </source>
</evidence>
<dbReference type="OrthoDB" id="5459426at2"/>
<evidence type="ECO:0000313" key="2">
    <source>
        <dbReference type="Proteomes" id="UP000005496"/>
    </source>
</evidence>
<dbReference type="RefSeq" id="WP_008869334.1">
    <property type="nucleotide sequence ID" value="NZ_ACJN02000001.1"/>
</dbReference>
<dbReference type="EMBL" id="ACJN02000001">
    <property type="protein sequence ID" value="EFI36212.1"/>
    <property type="molecule type" value="Genomic_DNA"/>
</dbReference>
<dbReference type="Proteomes" id="UP000005496">
    <property type="component" value="Unassembled WGS sequence"/>
</dbReference>
<dbReference type="eggNOG" id="ENOG50337H4">
    <property type="taxonomic scope" value="Bacteria"/>
</dbReference>